<accession>A0ACC2XFF1</accession>
<gene>
    <name evidence="1" type="ORF">QFC24_004343</name>
</gene>
<evidence type="ECO:0000313" key="2">
    <source>
        <dbReference type="Proteomes" id="UP001234202"/>
    </source>
</evidence>
<reference evidence="1" key="1">
    <citation type="submission" date="2023-04" db="EMBL/GenBank/DDBJ databases">
        <title>Draft Genome sequencing of Naganishia species isolated from polar environments using Oxford Nanopore Technology.</title>
        <authorList>
            <person name="Leo P."/>
            <person name="Venkateswaran K."/>
        </authorList>
    </citation>
    <scope>NUCLEOTIDE SEQUENCE</scope>
    <source>
        <strain evidence="1">DBVPG 5303</strain>
    </source>
</reference>
<dbReference type="EMBL" id="JASBWV010000015">
    <property type="protein sequence ID" value="KAJ9122116.1"/>
    <property type="molecule type" value="Genomic_DNA"/>
</dbReference>
<keyword evidence="2" id="KW-1185">Reference proteome</keyword>
<comment type="caution">
    <text evidence="1">The sequence shown here is derived from an EMBL/GenBank/DDBJ whole genome shotgun (WGS) entry which is preliminary data.</text>
</comment>
<protein>
    <submittedName>
        <fullName evidence="1">Uncharacterized protein</fullName>
    </submittedName>
</protein>
<sequence length="620" mass="66608">MSSFTQAMRVIDDFIHEYYPVLTQRPFSPKSTSHSEALIHVKESPLPTEPARVPLLSSLGQKSCSNVRAQIQMPLFDNSAMDGYALCSSQTISASLANPLTFRVLGIIAAGDPPPMVSVSQEQSELTCWAIMTGAPFPLTLDTKGDLSIVSGSAGLYDACVKLELVTAHHQPNDSSTATSNCSTKVPTHITITAPVDSNANRRLAGEDIKVGDQLLNAGDIVRKEHVMVLASMGVQDVEVEWDGGMWARQRQVLGDGYRRLRIGIINTGKEVVLNAKSEEVLAPIAAEAGTDNLATTNDISSIKEYPLSTFHSTSSQGLSNNPVDPLTPPISCAASRSTSVAETTRQPRPYLGASQIWNSNGPYIHAALLTWGFHPSDIEVLSVPIAEGQDGDDPEAFQATVSNALSCNKGADEQPFDVLISTGGVSTGVHDYVPSSILALGGEIGFHKLKMRPGGPMMFAHLAHDPSRRNTEVKGDAMMTKATRAAYFGLPGNPLAAAVCLRFIVAPALQKMRGIVQDSRIPCAKIQISGGGRQEERLQQDRAVVQKKPPYTRMYVPARLHTSLTTGIDGERSGVEALARGSNMTRALLNADSWVCFAEGEGREKVYEGDEVEVYGLDL</sequence>
<evidence type="ECO:0000313" key="1">
    <source>
        <dbReference type="EMBL" id="KAJ9122116.1"/>
    </source>
</evidence>
<proteinExistence type="predicted"/>
<name>A0ACC2XFF1_9TREE</name>
<organism evidence="1 2">
    <name type="scientific">Naganishia onofrii</name>
    <dbReference type="NCBI Taxonomy" id="1851511"/>
    <lineage>
        <taxon>Eukaryota</taxon>
        <taxon>Fungi</taxon>
        <taxon>Dikarya</taxon>
        <taxon>Basidiomycota</taxon>
        <taxon>Agaricomycotina</taxon>
        <taxon>Tremellomycetes</taxon>
        <taxon>Filobasidiales</taxon>
        <taxon>Filobasidiaceae</taxon>
        <taxon>Naganishia</taxon>
    </lineage>
</organism>
<dbReference type="Proteomes" id="UP001234202">
    <property type="component" value="Unassembled WGS sequence"/>
</dbReference>